<dbReference type="EMBL" id="JAWIIV010000004">
    <property type="protein sequence ID" value="MEC4718797.1"/>
    <property type="molecule type" value="Genomic_DNA"/>
</dbReference>
<organism evidence="1 2">
    <name type="scientific">Noviherbaspirillum album</name>
    <dbReference type="NCBI Taxonomy" id="3080276"/>
    <lineage>
        <taxon>Bacteria</taxon>
        <taxon>Pseudomonadati</taxon>
        <taxon>Pseudomonadota</taxon>
        <taxon>Betaproteobacteria</taxon>
        <taxon>Burkholderiales</taxon>
        <taxon>Oxalobacteraceae</taxon>
        <taxon>Noviherbaspirillum</taxon>
    </lineage>
</organism>
<evidence type="ECO:0000313" key="1">
    <source>
        <dbReference type="EMBL" id="MEC4718797.1"/>
    </source>
</evidence>
<accession>A0ABU6J685</accession>
<comment type="caution">
    <text evidence="1">The sequence shown here is derived from an EMBL/GenBank/DDBJ whole genome shotgun (WGS) entry which is preliminary data.</text>
</comment>
<proteinExistence type="predicted"/>
<keyword evidence="2" id="KW-1185">Reference proteome</keyword>
<dbReference type="Proteomes" id="UP001352263">
    <property type="component" value="Unassembled WGS sequence"/>
</dbReference>
<sequence length="119" mass="12915">MIAATLVTGATPSRREAAIAEALNNASDVAVILEGLPDGMQPLEDLQHLPGLHVTRIAPGCLCCTGNLTMRVTLNRMLRRRPARLYIGLSSSEHLARIREFLNQPPYASLLMLTPDITA</sequence>
<name>A0ABU6J685_9BURK</name>
<gene>
    <name evidence="1" type="ORF">RY831_06545</name>
</gene>
<reference evidence="1 2" key="1">
    <citation type="submission" date="2023-10" db="EMBL/GenBank/DDBJ databases">
        <title>Noviherbaspirillum sp. CPCC 100848 genome assembly.</title>
        <authorList>
            <person name="Li X.Y."/>
            <person name="Fang X.M."/>
        </authorList>
    </citation>
    <scope>NUCLEOTIDE SEQUENCE [LARGE SCALE GENOMIC DNA]</scope>
    <source>
        <strain evidence="1 2">CPCC 100848</strain>
    </source>
</reference>
<dbReference type="RefSeq" id="WP_326505521.1">
    <property type="nucleotide sequence ID" value="NZ_JAWIIV010000004.1"/>
</dbReference>
<protein>
    <submittedName>
        <fullName evidence="1">GTPase</fullName>
    </submittedName>
</protein>
<evidence type="ECO:0000313" key="2">
    <source>
        <dbReference type="Proteomes" id="UP001352263"/>
    </source>
</evidence>